<dbReference type="GO" id="GO:0016020">
    <property type="term" value="C:membrane"/>
    <property type="evidence" value="ECO:0000318"/>
    <property type="project" value="GO_Central"/>
</dbReference>
<keyword evidence="1" id="KW-0812">Transmembrane</keyword>
<dbReference type="EMBL" id="MNCJ02000318">
    <property type="protein sequence ID" value="KAF5813140.1"/>
    <property type="molecule type" value="Genomic_DNA"/>
</dbReference>
<feature type="transmembrane region" description="Helical" evidence="1">
    <location>
        <begin position="231"/>
        <end position="255"/>
    </location>
</feature>
<dbReference type="PANTHER" id="PTHR33133">
    <property type="entry name" value="OS08G0107100 PROTEIN-RELATED"/>
    <property type="match status" value="1"/>
</dbReference>
<name>A0A9K3NV71_HELAN</name>
<feature type="transmembrane region" description="Helical" evidence="1">
    <location>
        <begin position="149"/>
        <end position="173"/>
    </location>
</feature>
<comment type="caution">
    <text evidence="2">The sequence shown here is derived from an EMBL/GenBank/DDBJ whole genome shotgun (WGS) entry which is preliminary data.</text>
</comment>
<protein>
    <submittedName>
        <fullName evidence="2">Uncharacterized protein</fullName>
    </submittedName>
</protein>
<dbReference type="AlphaFoldDB" id="A0A9K3NV71"/>
<accession>A0A9K3NV71</accession>
<dbReference type="Proteomes" id="UP000215914">
    <property type="component" value="Unassembled WGS sequence"/>
</dbReference>
<dbReference type="PANTHER" id="PTHR33133:SF39">
    <property type="entry name" value="ABC TRANSPORTER PERMEASE"/>
    <property type="match status" value="1"/>
</dbReference>
<evidence type="ECO:0000256" key="1">
    <source>
        <dbReference type="SAM" id="Phobius"/>
    </source>
</evidence>
<organism evidence="2 3">
    <name type="scientific">Helianthus annuus</name>
    <name type="common">Common sunflower</name>
    <dbReference type="NCBI Taxonomy" id="4232"/>
    <lineage>
        <taxon>Eukaryota</taxon>
        <taxon>Viridiplantae</taxon>
        <taxon>Streptophyta</taxon>
        <taxon>Embryophyta</taxon>
        <taxon>Tracheophyta</taxon>
        <taxon>Spermatophyta</taxon>
        <taxon>Magnoliopsida</taxon>
        <taxon>eudicotyledons</taxon>
        <taxon>Gunneridae</taxon>
        <taxon>Pentapetalae</taxon>
        <taxon>asterids</taxon>
        <taxon>campanulids</taxon>
        <taxon>Asterales</taxon>
        <taxon>Asteraceae</taxon>
        <taxon>Asteroideae</taxon>
        <taxon>Heliantheae alliance</taxon>
        <taxon>Heliantheae</taxon>
        <taxon>Helianthus</taxon>
    </lineage>
</organism>
<feature type="transmembrane region" description="Helical" evidence="1">
    <location>
        <begin position="275"/>
        <end position="296"/>
    </location>
</feature>
<feature type="transmembrane region" description="Helical" evidence="1">
    <location>
        <begin position="185"/>
        <end position="210"/>
    </location>
</feature>
<evidence type="ECO:0000313" key="3">
    <source>
        <dbReference type="Proteomes" id="UP000215914"/>
    </source>
</evidence>
<keyword evidence="3" id="KW-1185">Reference proteome</keyword>
<gene>
    <name evidence="2" type="ORF">HanXRQr2_Chr03g0094741</name>
</gene>
<keyword evidence="1" id="KW-1133">Transmembrane helix</keyword>
<reference evidence="2" key="2">
    <citation type="submission" date="2020-06" db="EMBL/GenBank/DDBJ databases">
        <title>Helianthus annuus Genome sequencing and assembly Release 2.</title>
        <authorList>
            <person name="Gouzy J."/>
            <person name="Langlade N."/>
            <person name="Munos S."/>
        </authorList>
    </citation>
    <scope>NUCLEOTIDE SEQUENCE</scope>
    <source>
        <tissue evidence="2">Leaves</tissue>
    </source>
</reference>
<proteinExistence type="predicted"/>
<dbReference type="Gramene" id="mRNA:HanXRQr2_Chr03g0094741">
    <property type="protein sequence ID" value="CDS:HanXRQr2_Chr03g0094741.1"/>
    <property type="gene ID" value="HanXRQr2_Chr03g0094741"/>
</dbReference>
<reference evidence="2" key="1">
    <citation type="journal article" date="2017" name="Nature">
        <title>The sunflower genome provides insights into oil metabolism, flowering and Asterid evolution.</title>
        <authorList>
            <person name="Badouin H."/>
            <person name="Gouzy J."/>
            <person name="Grassa C.J."/>
            <person name="Murat F."/>
            <person name="Staton S.E."/>
            <person name="Cottret L."/>
            <person name="Lelandais-Briere C."/>
            <person name="Owens G.L."/>
            <person name="Carrere S."/>
            <person name="Mayjonade B."/>
            <person name="Legrand L."/>
            <person name="Gill N."/>
            <person name="Kane N.C."/>
            <person name="Bowers J.E."/>
            <person name="Hubner S."/>
            <person name="Bellec A."/>
            <person name="Berard A."/>
            <person name="Berges H."/>
            <person name="Blanchet N."/>
            <person name="Boniface M.C."/>
            <person name="Brunel D."/>
            <person name="Catrice O."/>
            <person name="Chaidir N."/>
            <person name="Claudel C."/>
            <person name="Donnadieu C."/>
            <person name="Faraut T."/>
            <person name="Fievet G."/>
            <person name="Helmstetter N."/>
            <person name="King M."/>
            <person name="Knapp S.J."/>
            <person name="Lai Z."/>
            <person name="Le Paslier M.C."/>
            <person name="Lippi Y."/>
            <person name="Lorenzon L."/>
            <person name="Mandel J.R."/>
            <person name="Marage G."/>
            <person name="Marchand G."/>
            <person name="Marquand E."/>
            <person name="Bret-Mestries E."/>
            <person name="Morien E."/>
            <person name="Nambeesan S."/>
            <person name="Nguyen T."/>
            <person name="Pegot-Espagnet P."/>
            <person name="Pouilly N."/>
            <person name="Raftis F."/>
            <person name="Sallet E."/>
            <person name="Schiex T."/>
            <person name="Thomas J."/>
            <person name="Vandecasteele C."/>
            <person name="Vares D."/>
            <person name="Vear F."/>
            <person name="Vautrin S."/>
            <person name="Crespi M."/>
            <person name="Mangin B."/>
            <person name="Burke J.M."/>
            <person name="Salse J."/>
            <person name="Munos S."/>
            <person name="Vincourt P."/>
            <person name="Rieseberg L.H."/>
            <person name="Langlade N.B."/>
        </authorList>
    </citation>
    <scope>NUCLEOTIDE SEQUENCE</scope>
    <source>
        <tissue evidence="2">Leaves</tissue>
    </source>
</reference>
<sequence length="315" mass="36783">MENISIPPSHPSLGFFGILKESFKTTSRNWKMLLAILLPSFLSLTQLEFSLDYIHIPPVKHFATQMAEHPNMSFLRRNLHIVTYRNAFEDILEIIRDKHLTLALSCAIKLFFSVAIVSSSSEAYTAKVITHEDFFLKIRRWKEPLHTSIYMIIITFAIICVYLASYGLTYILPVNYSWSDLFSNAISLTIPFCYIYVSPLWTVSVIVSVLEGFGGFNAIRRAAVLMKGKRLQATLLMVPFYITEFFIHFSFNMFLRIYDRRRIKDYEFVMDIWVYYTKGTSCSLKLFMFVAYTVFYHERKRSFDQKELKGILSSP</sequence>
<evidence type="ECO:0000313" key="2">
    <source>
        <dbReference type="EMBL" id="KAF5813140.1"/>
    </source>
</evidence>
<keyword evidence="1" id="KW-0472">Membrane</keyword>